<evidence type="ECO:0000256" key="1">
    <source>
        <dbReference type="SAM" id="Phobius"/>
    </source>
</evidence>
<keyword evidence="3" id="KW-1185">Reference proteome</keyword>
<sequence>MIGTIVNSGAIIVGGTIGLLLKSRSPRKLTAIAFQGIGLFTISLGIMMAIKANNILFMIFSIILGGITGELLKIDQAMDRMGEKLKRIARSESSHFAEGMVTAFLLFCMGSMTVLGAIEEGLGGYPNLLYAKSVLDGIASIALASTLGVGVLFSIIPLIIFQGGLTLFAGSVQGYLTDNVIMEISATGGLLLLGLGISILEIKRIKTINMIPALLFAAAFALIFKG</sequence>
<comment type="caution">
    <text evidence="2">The sequence shown here is derived from an EMBL/GenBank/DDBJ whole genome shotgun (WGS) entry which is preliminary data.</text>
</comment>
<dbReference type="EMBL" id="JACHGJ010000001">
    <property type="protein sequence ID" value="MBB6478506.1"/>
    <property type="molecule type" value="Genomic_DNA"/>
</dbReference>
<evidence type="ECO:0008006" key="4">
    <source>
        <dbReference type="Google" id="ProtNLM"/>
    </source>
</evidence>
<feature type="transmembrane region" description="Helical" evidence="1">
    <location>
        <begin position="29"/>
        <end position="49"/>
    </location>
</feature>
<dbReference type="Pfam" id="PF04474">
    <property type="entry name" value="DUF554"/>
    <property type="match status" value="1"/>
</dbReference>
<dbReference type="RefSeq" id="WP_184742415.1">
    <property type="nucleotide sequence ID" value="NZ_JACHGJ010000001.1"/>
</dbReference>
<feature type="transmembrane region" description="Helical" evidence="1">
    <location>
        <begin position="95"/>
        <end position="118"/>
    </location>
</feature>
<proteinExistence type="predicted"/>
<name>A0A841R3V9_9SPIO</name>
<reference evidence="2 3" key="1">
    <citation type="submission" date="2020-08" db="EMBL/GenBank/DDBJ databases">
        <title>Genomic Encyclopedia of Type Strains, Phase IV (KMG-IV): sequencing the most valuable type-strain genomes for metagenomic binning, comparative biology and taxonomic classification.</title>
        <authorList>
            <person name="Goeker M."/>
        </authorList>
    </citation>
    <scope>NUCLEOTIDE SEQUENCE [LARGE SCALE GENOMIC DNA]</scope>
    <source>
        <strain evidence="2 3">DSM 2461</strain>
    </source>
</reference>
<feature type="transmembrane region" description="Helical" evidence="1">
    <location>
        <begin position="55"/>
        <end position="74"/>
    </location>
</feature>
<dbReference type="InterPro" id="IPR007563">
    <property type="entry name" value="DUF554"/>
</dbReference>
<dbReference type="PANTHER" id="PTHR36111:SF2">
    <property type="entry name" value="INNER MEMBRANE PROTEIN"/>
    <property type="match status" value="1"/>
</dbReference>
<keyword evidence="1" id="KW-1133">Transmembrane helix</keyword>
<organism evidence="2 3">
    <name type="scientific">Spirochaeta isovalerica</name>
    <dbReference type="NCBI Taxonomy" id="150"/>
    <lineage>
        <taxon>Bacteria</taxon>
        <taxon>Pseudomonadati</taxon>
        <taxon>Spirochaetota</taxon>
        <taxon>Spirochaetia</taxon>
        <taxon>Spirochaetales</taxon>
        <taxon>Spirochaetaceae</taxon>
        <taxon>Spirochaeta</taxon>
    </lineage>
</organism>
<dbReference type="PANTHER" id="PTHR36111">
    <property type="entry name" value="INNER MEMBRANE PROTEIN-RELATED"/>
    <property type="match status" value="1"/>
</dbReference>
<evidence type="ECO:0000313" key="3">
    <source>
        <dbReference type="Proteomes" id="UP000587760"/>
    </source>
</evidence>
<keyword evidence="1" id="KW-0812">Transmembrane</keyword>
<feature type="transmembrane region" description="Helical" evidence="1">
    <location>
        <begin position="206"/>
        <end position="224"/>
    </location>
</feature>
<feature type="transmembrane region" description="Helical" evidence="1">
    <location>
        <begin position="138"/>
        <end position="168"/>
    </location>
</feature>
<evidence type="ECO:0000313" key="2">
    <source>
        <dbReference type="EMBL" id="MBB6478506.1"/>
    </source>
</evidence>
<dbReference type="AlphaFoldDB" id="A0A841R3V9"/>
<accession>A0A841R3V9</accession>
<gene>
    <name evidence="2" type="ORF">HNR50_000139</name>
</gene>
<feature type="transmembrane region" description="Helical" evidence="1">
    <location>
        <begin position="180"/>
        <end position="200"/>
    </location>
</feature>
<protein>
    <recommendedName>
        <fullName evidence="4">DUF554 domain-containing protein</fullName>
    </recommendedName>
</protein>
<dbReference type="Proteomes" id="UP000587760">
    <property type="component" value="Unassembled WGS sequence"/>
</dbReference>
<keyword evidence="1" id="KW-0472">Membrane</keyword>